<reference evidence="2 3" key="1">
    <citation type="submission" date="2018-11" db="EMBL/GenBank/DDBJ databases">
        <title>Trebonia kvetii gen.nov., sp.nov., a novel acidophilic actinobacterium, and proposal of the new actinobacterial family Treboniaceae fam. nov.</title>
        <authorList>
            <person name="Rapoport D."/>
            <person name="Sagova-Mareckova M."/>
            <person name="Sedlacek I."/>
            <person name="Provaznik J."/>
            <person name="Kralova S."/>
            <person name="Pavlinic D."/>
            <person name="Benes V."/>
            <person name="Kopecky J."/>
        </authorList>
    </citation>
    <scope>NUCLEOTIDE SEQUENCE [LARGE SCALE GENOMIC DNA]</scope>
    <source>
        <strain evidence="2 3">15Tr583</strain>
    </source>
</reference>
<dbReference type="RefSeq" id="WP_145861475.1">
    <property type="nucleotide sequence ID" value="NZ_RPFW01000010.1"/>
</dbReference>
<gene>
    <name evidence="2" type="ORF">EAS64_38535</name>
</gene>
<dbReference type="OrthoDB" id="5112685at2"/>
<evidence type="ECO:0000256" key="1">
    <source>
        <dbReference type="SAM" id="MobiDB-lite"/>
    </source>
</evidence>
<evidence type="ECO:0000313" key="3">
    <source>
        <dbReference type="Proteomes" id="UP000460272"/>
    </source>
</evidence>
<evidence type="ECO:0000313" key="2">
    <source>
        <dbReference type="EMBL" id="TVY99989.1"/>
    </source>
</evidence>
<dbReference type="EMBL" id="RPFW01000010">
    <property type="protein sequence ID" value="TVY99989.1"/>
    <property type="molecule type" value="Genomic_DNA"/>
</dbReference>
<organism evidence="2 3">
    <name type="scientific">Trebonia kvetii</name>
    <dbReference type="NCBI Taxonomy" id="2480626"/>
    <lineage>
        <taxon>Bacteria</taxon>
        <taxon>Bacillati</taxon>
        <taxon>Actinomycetota</taxon>
        <taxon>Actinomycetes</taxon>
        <taxon>Streptosporangiales</taxon>
        <taxon>Treboniaceae</taxon>
        <taxon>Trebonia</taxon>
    </lineage>
</organism>
<dbReference type="Proteomes" id="UP000460272">
    <property type="component" value="Unassembled WGS sequence"/>
</dbReference>
<comment type="caution">
    <text evidence="2">The sequence shown here is derived from an EMBL/GenBank/DDBJ whole genome shotgun (WGS) entry which is preliminary data.</text>
</comment>
<sequence>MTLELDGFLWKPKPGTAVTAEEFIRSRSVMQEIHRAVEWNPWVQEDRAEEYTAALEAIAQWTRAEPGSLPQSAEELRSEIDRQVAADRARRDAEREKAKQERAEQAASYDRQRAEARLALLGQTAIVADTTRQRDQVASRELYPAMEDERRQEKLAKLDVDIKAASHMVDELTLAVGDVEAVCDERGWLPSERRVLMLQVFAACRVSEVLELRGRVAAHQSDLKAIRGSGRARIREALLRDTARLTFLEAVPRLEAADMCSECPTPADWHSLTVTFSLDPSKDVGAVGGPCSAWPWWRDRLEAARQRILARASPKAKPPEAAVPMPIAVIEPGLPIEEVIARLNAVQADHPGAQLRGSGDRWEIWPRDHA</sequence>
<accession>A0A6P2BM16</accession>
<dbReference type="AlphaFoldDB" id="A0A6P2BM16"/>
<keyword evidence="3" id="KW-1185">Reference proteome</keyword>
<protein>
    <submittedName>
        <fullName evidence="2">Uncharacterized protein</fullName>
    </submittedName>
</protein>
<name>A0A6P2BM16_9ACTN</name>
<proteinExistence type="predicted"/>
<feature type="region of interest" description="Disordered" evidence="1">
    <location>
        <begin position="83"/>
        <end position="108"/>
    </location>
</feature>